<dbReference type="EMBL" id="JAHQIW010002008">
    <property type="protein sequence ID" value="KAJ1354264.1"/>
    <property type="molecule type" value="Genomic_DNA"/>
</dbReference>
<dbReference type="AlphaFoldDB" id="A0AAD5QLU8"/>
<protein>
    <submittedName>
        <fullName evidence="1">Uncharacterized protein</fullName>
    </submittedName>
</protein>
<evidence type="ECO:0000313" key="1">
    <source>
        <dbReference type="EMBL" id="KAJ1354264.1"/>
    </source>
</evidence>
<sequence length="66" mass="7130">MLDLSSFSPMIPWWSRGVFHSNRAPQQEVGSTADIGAPASEVLRSSGAPLEEMSLTSGAALNKLRW</sequence>
<keyword evidence="2" id="KW-1185">Reference proteome</keyword>
<name>A0AAD5QLU8_PARTN</name>
<comment type="caution">
    <text evidence="1">The sequence shown here is derived from an EMBL/GenBank/DDBJ whole genome shotgun (WGS) entry which is preliminary data.</text>
</comment>
<proteinExistence type="predicted"/>
<dbReference type="Proteomes" id="UP001196413">
    <property type="component" value="Unassembled WGS sequence"/>
</dbReference>
<organism evidence="1 2">
    <name type="scientific">Parelaphostrongylus tenuis</name>
    <name type="common">Meningeal worm</name>
    <dbReference type="NCBI Taxonomy" id="148309"/>
    <lineage>
        <taxon>Eukaryota</taxon>
        <taxon>Metazoa</taxon>
        <taxon>Ecdysozoa</taxon>
        <taxon>Nematoda</taxon>
        <taxon>Chromadorea</taxon>
        <taxon>Rhabditida</taxon>
        <taxon>Rhabditina</taxon>
        <taxon>Rhabditomorpha</taxon>
        <taxon>Strongyloidea</taxon>
        <taxon>Metastrongylidae</taxon>
        <taxon>Parelaphostrongylus</taxon>
    </lineage>
</organism>
<evidence type="ECO:0000313" key="2">
    <source>
        <dbReference type="Proteomes" id="UP001196413"/>
    </source>
</evidence>
<reference evidence="1" key="1">
    <citation type="submission" date="2021-06" db="EMBL/GenBank/DDBJ databases">
        <title>Parelaphostrongylus tenuis whole genome reference sequence.</title>
        <authorList>
            <person name="Garwood T.J."/>
            <person name="Larsen P.A."/>
            <person name="Fountain-Jones N.M."/>
            <person name="Garbe J.R."/>
            <person name="Macchietto M.G."/>
            <person name="Kania S.A."/>
            <person name="Gerhold R.W."/>
            <person name="Richards J.E."/>
            <person name="Wolf T.M."/>
        </authorList>
    </citation>
    <scope>NUCLEOTIDE SEQUENCE</scope>
    <source>
        <strain evidence="1">MNPRO001-30</strain>
        <tissue evidence="1">Meninges</tissue>
    </source>
</reference>
<gene>
    <name evidence="1" type="ORF">KIN20_011140</name>
</gene>
<accession>A0AAD5QLU8</accession>